<proteinExistence type="predicted"/>
<gene>
    <name evidence="1" type="primary">fliZ</name>
    <name evidence="1" type="ORF">rsdtw13_07570</name>
</gene>
<sequence>MADLLLEFIKVIIALAIILLMIYLLAKFGNKTMDSPGRSKQIKVIEKAQISKENSIMIVKIRGKGYVMSCNPKKVEILDEISKEEIEDMEEEQKKYREEMMNKYNDVASNLKQKLRNINFKGRGK</sequence>
<protein>
    <submittedName>
        <fullName evidence="1">Flagellar protein</fullName>
    </submittedName>
</protein>
<reference evidence="1" key="1">
    <citation type="journal article" date="2025" name="Int. J. Syst. Evol. Microbiol.">
        <title>Inconstantimicrobium mannanitabidum sp. nov., a novel member of the family Clostridiaceae isolated from anoxic soil under the treatment of reductive soil disinfestation.</title>
        <authorList>
            <person name="Ueki A."/>
            <person name="Tonouchi A."/>
            <person name="Honma S."/>
            <person name="Kaku N."/>
            <person name="Ueki K."/>
        </authorList>
    </citation>
    <scope>NUCLEOTIDE SEQUENCE</scope>
    <source>
        <strain evidence="1">TW13</strain>
    </source>
</reference>
<keyword evidence="1" id="KW-0282">Flagellum</keyword>
<name>A0ACB5R9F2_9CLOT</name>
<dbReference type="EMBL" id="BROD01000001">
    <property type="protein sequence ID" value="GKX65499.1"/>
    <property type="molecule type" value="Genomic_DNA"/>
</dbReference>
<evidence type="ECO:0000313" key="2">
    <source>
        <dbReference type="Proteomes" id="UP001058074"/>
    </source>
</evidence>
<keyword evidence="1" id="KW-0966">Cell projection</keyword>
<evidence type="ECO:0000313" key="1">
    <source>
        <dbReference type="EMBL" id="GKX65499.1"/>
    </source>
</evidence>
<keyword evidence="2" id="KW-1185">Reference proteome</keyword>
<dbReference type="Proteomes" id="UP001058074">
    <property type="component" value="Unassembled WGS sequence"/>
</dbReference>
<organism evidence="1 2">
    <name type="scientific">Inconstantimicrobium mannanitabidum</name>
    <dbReference type="NCBI Taxonomy" id="1604901"/>
    <lineage>
        <taxon>Bacteria</taxon>
        <taxon>Bacillati</taxon>
        <taxon>Bacillota</taxon>
        <taxon>Clostridia</taxon>
        <taxon>Eubacteriales</taxon>
        <taxon>Clostridiaceae</taxon>
        <taxon>Inconstantimicrobium</taxon>
    </lineage>
</organism>
<accession>A0ACB5R9F2</accession>
<comment type="caution">
    <text evidence="1">The sequence shown here is derived from an EMBL/GenBank/DDBJ whole genome shotgun (WGS) entry which is preliminary data.</text>
</comment>
<keyword evidence="1" id="KW-0969">Cilium</keyword>